<dbReference type="OrthoDB" id="461059at2759"/>
<proteinExistence type="predicted"/>
<dbReference type="EMBL" id="CAJNJA010087479">
    <property type="protein sequence ID" value="CAE7938936.1"/>
    <property type="molecule type" value="Genomic_DNA"/>
</dbReference>
<dbReference type="Proteomes" id="UP000601435">
    <property type="component" value="Unassembled WGS sequence"/>
</dbReference>
<dbReference type="AlphaFoldDB" id="A0A813C411"/>
<feature type="non-terminal residue" evidence="1">
    <location>
        <position position="1"/>
    </location>
</feature>
<evidence type="ECO:0000313" key="1">
    <source>
        <dbReference type="EMBL" id="CAE7938936.1"/>
    </source>
</evidence>
<protein>
    <submittedName>
        <fullName evidence="1">Uncharacterized protein</fullName>
    </submittedName>
</protein>
<sequence length="98" mass="10923">VIKAAKGFRNKIKDCDCKIHDLFVNHLPMSFKSLESGKAFKAEVLLVLAIQQVQLEDPATQKWARDVIRAQLGDIAGNVVNEESILPQILEKARQIIG</sequence>
<gene>
    <name evidence="1" type="ORF">SNEC2469_LOCUS33344</name>
</gene>
<accession>A0A813C411</accession>
<comment type="caution">
    <text evidence="1">The sequence shown here is derived from an EMBL/GenBank/DDBJ whole genome shotgun (WGS) entry which is preliminary data.</text>
</comment>
<name>A0A813C411_9DINO</name>
<organism evidence="1 2">
    <name type="scientific">Symbiodinium necroappetens</name>
    <dbReference type="NCBI Taxonomy" id="1628268"/>
    <lineage>
        <taxon>Eukaryota</taxon>
        <taxon>Sar</taxon>
        <taxon>Alveolata</taxon>
        <taxon>Dinophyceae</taxon>
        <taxon>Suessiales</taxon>
        <taxon>Symbiodiniaceae</taxon>
        <taxon>Symbiodinium</taxon>
    </lineage>
</organism>
<reference evidence="1" key="1">
    <citation type="submission" date="2021-02" db="EMBL/GenBank/DDBJ databases">
        <authorList>
            <person name="Dougan E. K."/>
            <person name="Rhodes N."/>
            <person name="Thang M."/>
            <person name="Chan C."/>
        </authorList>
    </citation>
    <scope>NUCLEOTIDE SEQUENCE</scope>
</reference>
<keyword evidence="2" id="KW-1185">Reference proteome</keyword>
<evidence type="ECO:0000313" key="2">
    <source>
        <dbReference type="Proteomes" id="UP000601435"/>
    </source>
</evidence>